<dbReference type="EMBL" id="FODD01000005">
    <property type="protein sequence ID" value="SEN44452.1"/>
    <property type="molecule type" value="Genomic_DNA"/>
</dbReference>
<dbReference type="STRING" id="310780.SAMN05216267_1005146"/>
<reference evidence="5 6" key="1">
    <citation type="submission" date="2016-10" db="EMBL/GenBank/DDBJ databases">
        <authorList>
            <person name="de Groot N.N."/>
        </authorList>
    </citation>
    <scope>NUCLEOTIDE SEQUENCE [LARGE SCALE GENOMIC DNA]</scope>
    <source>
        <strain evidence="5 6">CGMCC 4.2026</strain>
    </source>
</reference>
<dbReference type="GO" id="GO:0003677">
    <property type="term" value="F:DNA binding"/>
    <property type="evidence" value="ECO:0007669"/>
    <property type="project" value="UniProtKB-KW"/>
</dbReference>
<dbReference type="PANTHER" id="PTHR33204:SF37">
    <property type="entry name" value="HTH-TYPE TRANSCRIPTIONAL REGULATOR YODB"/>
    <property type="match status" value="1"/>
</dbReference>
<gene>
    <name evidence="5" type="ORF">SAMN05216267_1005146</name>
</gene>
<dbReference type="PROSITE" id="PS51118">
    <property type="entry name" value="HTH_HXLR"/>
    <property type="match status" value="1"/>
</dbReference>
<dbReference type="Gene3D" id="1.10.10.10">
    <property type="entry name" value="Winged helix-like DNA-binding domain superfamily/Winged helix DNA-binding domain"/>
    <property type="match status" value="1"/>
</dbReference>
<dbReference type="Proteomes" id="UP000181951">
    <property type="component" value="Unassembled WGS sequence"/>
</dbReference>
<evidence type="ECO:0000313" key="5">
    <source>
        <dbReference type="EMBL" id="SEN44452.1"/>
    </source>
</evidence>
<keyword evidence="1" id="KW-0805">Transcription regulation</keyword>
<dbReference type="InterPro" id="IPR036390">
    <property type="entry name" value="WH_DNA-bd_sf"/>
</dbReference>
<dbReference type="SUPFAM" id="SSF46785">
    <property type="entry name" value="Winged helix' DNA-binding domain"/>
    <property type="match status" value="1"/>
</dbReference>
<dbReference type="PANTHER" id="PTHR33204">
    <property type="entry name" value="TRANSCRIPTIONAL REGULATOR, MARR FAMILY"/>
    <property type="match status" value="1"/>
</dbReference>
<organism evidence="5 6">
    <name type="scientific">Actinacidiphila rubida</name>
    <dbReference type="NCBI Taxonomy" id="310780"/>
    <lineage>
        <taxon>Bacteria</taxon>
        <taxon>Bacillati</taxon>
        <taxon>Actinomycetota</taxon>
        <taxon>Actinomycetes</taxon>
        <taxon>Kitasatosporales</taxon>
        <taxon>Streptomycetaceae</taxon>
        <taxon>Actinacidiphila</taxon>
    </lineage>
</organism>
<dbReference type="AlphaFoldDB" id="A0A1H8GKC7"/>
<dbReference type="InterPro" id="IPR036388">
    <property type="entry name" value="WH-like_DNA-bd_sf"/>
</dbReference>
<name>A0A1H8GKC7_9ACTN</name>
<dbReference type="Pfam" id="PF01638">
    <property type="entry name" value="HxlR"/>
    <property type="match status" value="1"/>
</dbReference>
<keyword evidence="2" id="KW-0238">DNA-binding</keyword>
<feature type="domain" description="HTH hxlR-type" evidence="4">
    <location>
        <begin position="3"/>
        <end position="103"/>
    </location>
</feature>
<keyword evidence="3" id="KW-0804">Transcription</keyword>
<keyword evidence="6" id="KW-1185">Reference proteome</keyword>
<sequence>MGVDDALTRVFELFGKRWTGLIVAVLTQRPAYFGEVRRALPRISERMLSDRLSELVDAGLVVREVDPGPPLRVSYGLTEAGRAIRPALYELGKWAEQYLPDSASCTEVEACVAESLVSADSMLTDPRDGAA</sequence>
<dbReference type="InterPro" id="IPR002577">
    <property type="entry name" value="HTH_HxlR"/>
</dbReference>
<proteinExistence type="predicted"/>
<evidence type="ECO:0000259" key="4">
    <source>
        <dbReference type="PROSITE" id="PS51118"/>
    </source>
</evidence>
<accession>A0A1H8GKC7</accession>
<evidence type="ECO:0000256" key="3">
    <source>
        <dbReference type="ARBA" id="ARBA00023163"/>
    </source>
</evidence>
<evidence type="ECO:0000313" key="6">
    <source>
        <dbReference type="Proteomes" id="UP000181951"/>
    </source>
</evidence>
<evidence type="ECO:0000256" key="1">
    <source>
        <dbReference type="ARBA" id="ARBA00023015"/>
    </source>
</evidence>
<protein>
    <submittedName>
        <fullName evidence="5">Transcriptional regulator, HxlR family</fullName>
    </submittedName>
</protein>
<evidence type="ECO:0000256" key="2">
    <source>
        <dbReference type="ARBA" id="ARBA00023125"/>
    </source>
</evidence>